<dbReference type="Proteomes" id="UP000237911">
    <property type="component" value="Unassembled WGS sequence"/>
</dbReference>
<dbReference type="RefSeq" id="WP_105295248.1">
    <property type="nucleotide sequence ID" value="NZ_PUEV01000056.1"/>
</dbReference>
<evidence type="ECO:0000256" key="1">
    <source>
        <dbReference type="SAM" id="MobiDB-lite"/>
    </source>
</evidence>
<evidence type="ECO:0000313" key="3">
    <source>
        <dbReference type="Proteomes" id="UP000237911"/>
    </source>
</evidence>
<protein>
    <recommendedName>
        <fullName evidence="4">Minor tail protein</fullName>
    </recommendedName>
</protein>
<dbReference type="EMBL" id="PUEV01000056">
    <property type="protein sequence ID" value="PQM51834.1"/>
    <property type="molecule type" value="Genomic_DNA"/>
</dbReference>
<name>A0A9X7NYA7_9MYCO</name>
<dbReference type="AlphaFoldDB" id="A0A9X7NYA7"/>
<gene>
    <name evidence="2" type="ORF">C5U48_12985</name>
</gene>
<reference evidence="2 3" key="1">
    <citation type="submission" date="2018-02" db="EMBL/GenBank/DDBJ databases">
        <title>Draft genome sequence of Mycobacterium virginiense isolated from mud of a swine farm in Japan.</title>
        <authorList>
            <person name="Ohya K."/>
        </authorList>
    </citation>
    <scope>NUCLEOTIDE SEQUENCE [LARGE SCALE GENOMIC DNA]</scope>
    <source>
        <strain evidence="2 3">GF75</strain>
    </source>
</reference>
<feature type="region of interest" description="Disordered" evidence="1">
    <location>
        <begin position="625"/>
        <end position="659"/>
    </location>
</feature>
<keyword evidence="3" id="KW-1185">Reference proteome</keyword>
<evidence type="ECO:0000313" key="2">
    <source>
        <dbReference type="EMBL" id="PQM51834.1"/>
    </source>
</evidence>
<comment type="caution">
    <text evidence="2">The sequence shown here is derived from an EMBL/GenBank/DDBJ whole genome shotgun (WGS) entry which is preliminary data.</text>
</comment>
<accession>A0A9X7NYA7</accession>
<proteinExistence type="predicted"/>
<organism evidence="2 3">
    <name type="scientific">Mycolicibacter virginiensis</name>
    <dbReference type="NCBI Taxonomy" id="1795032"/>
    <lineage>
        <taxon>Bacteria</taxon>
        <taxon>Bacillati</taxon>
        <taxon>Actinomycetota</taxon>
        <taxon>Actinomycetes</taxon>
        <taxon>Mycobacteriales</taxon>
        <taxon>Mycobacteriaceae</taxon>
        <taxon>Mycolicibacter</taxon>
    </lineage>
</organism>
<sequence length="955" mass="100155">MTTPGGVPNLPVGALTLETLQSKTQDTSVAANRARAAERMPSIFDTSNGGNPMSDLSPFGILTQLFSGFNALVSQADPADINGPEDLPGLLLDFIHELPVVGQFVDLLAAFSGTYDGDDETLLTIQRIVSLFLGADSPLNAANLYGQFGIPITWLNNNAAQALWNPGFDGPDSVVGSKFQWDGTVYRTLSTDHQPGSVRITADGEVHALRSNPYDLNAGDKIDDISARVAWSGLSAGAGAKPMQISLLVMDGTGTQYVDIASVGESSGAAAAGWTGLPAGAQDATLTGDWTATTDCTVVLRLVLDETATAGDIWFDAANMPVIGNGIPTEWLNALVADLAKMQSPFKTIDTFFDPDEWAIAWEGFLDILGLEQTDNQIILNRNSIWTKLFQQVIPPTTLNLHPDMVAVKGELDIIFNPFDHNNLDRAEAWDDLMGLFGLESHTADSVAWWNNLFAANKEALANQSGVTDLSDFTRRSINWLLGQAGWGHLNTAWVWVPDPPDAEDLPTGGFTNLGGAPPAWIADILNAFGISTGDLPSQLDPTIPAAPLLLWPSVQVSGSTSVPQSTNLYYVATVVNTASGKESAPSNEAAVYIAPANPLWPKAQVTVPWLSAPPAGHTISLYRRQSPTGQYRRVASGLTGSSTVDRDPSTSTTAQPGSAAAMTAGVVNAIGDTANTASSTASAAQNNANAVGAQTTQINTNLVGINSSIDDLYSRIDVPTATPSFDSAGTGDGKAILPLSANKEINLSWTHNATSAATKVLVFATFQTGTGNYSWSATYGGVPMAEVGNYWSASSGGTEYTNTVVFELNSPPSGSKTVTFHCTANDSGGANNVQLATANSVAYRDAATTSAVMGTYTNGNSLSQSILSADKRVLVQDFTIYVATAPIATLSGYNQTTRANANCSGNNPVGATYSMRKVVGEALGGPSAINFSASTNAGTERRIFSGVAVELSAR</sequence>
<feature type="compositionally biased region" description="Polar residues" evidence="1">
    <location>
        <begin position="639"/>
        <end position="657"/>
    </location>
</feature>
<evidence type="ECO:0008006" key="4">
    <source>
        <dbReference type="Google" id="ProtNLM"/>
    </source>
</evidence>